<dbReference type="Gene3D" id="3.40.50.12780">
    <property type="entry name" value="N-terminal domain of ligase-like"/>
    <property type="match status" value="1"/>
</dbReference>
<dbReference type="Pfam" id="PF00501">
    <property type="entry name" value="AMP-binding"/>
    <property type="match status" value="1"/>
</dbReference>
<dbReference type="CDD" id="cd05907">
    <property type="entry name" value="VL_LC_FACS_like"/>
    <property type="match status" value="1"/>
</dbReference>
<dbReference type="PANTHER" id="PTHR43272">
    <property type="entry name" value="LONG-CHAIN-FATTY-ACID--COA LIGASE"/>
    <property type="match status" value="1"/>
</dbReference>
<evidence type="ECO:0000313" key="3">
    <source>
        <dbReference type="Proteomes" id="UP001056109"/>
    </source>
</evidence>
<dbReference type="InterPro" id="IPR020845">
    <property type="entry name" value="AMP-binding_CS"/>
</dbReference>
<dbReference type="Pfam" id="PF23562">
    <property type="entry name" value="AMP-binding_C_3"/>
    <property type="match status" value="1"/>
</dbReference>
<name>A0ABY5AFD1_9ACTO</name>
<feature type="domain" description="AMP-dependent synthetase/ligase" evidence="1">
    <location>
        <begin position="25"/>
        <end position="434"/>
    </location>
</feature>
<dbReference type="SUPFAM" id="SSF56801">
    <property type="entry name" value="Acetyl-CoA synthetase-like"/>
    <property type="match status" value="1"/>
</dbReference>
<sequence length="612" mass="68114">MIEHNEPQRVYRPDLCYTYDIVAQRRAQAPDHVAFHVSEYDSSNRNGSVDYRDITMTEFSTVVDRIALSLIQSGLNVGQPCIIMASTSYEWALAEWGIWRAGGVVVPVYETSPVEILAHIVKELDVQIAFVSDAIVDKLMLEQGNLSKIHIVSIEKISEFAAQCVTERDVAMLDSRARDREDVASIVYTSGTTGQPRGSRILHRNFIDLVLNVQAAWSDVLNDRGRTVIFLPLAHVLARGLQMICMWAGMRITYMADPRNLIAALPAIQPTFIVAVPRVFHKILEATRHKAQAKYLGPLWSRAERHACNWGALAEEADLKNIPLSTLASLPQRLEHVIFDRLFFNRIRHLLGGCMEFILSGAAPLDRNISLMFRGFGLPVMEGYGLTETTAPLSGNRPGRIRSGSVGELIPGTTVRIAEDGSILVKGIGVSPGYIDSQATDEAYKDGFFNTGDLGEIRDGYLYITGRAKDMLVTAGGKTIAPAKWEALVEAHPWIEHAVMVGDNMPYVAALLVLDKQNLAENFKDILSVIPQTSQPKDYRIVTDERIVTELHKVVELANKHVSRADGVKRFQALLADLDQESGLITPTLKIKRGKVLEYFSEIVQAIYRRKN</sequence>
<protein>
    <submittedName>
        <fullName evidence="2">AMP-dependent synthetase/ligase</fullName>
    </submittedName>
</protein>
<reference evidence="2" key="1">
    <citation type="submission" date="2022-06" db="EMBL/GenBank/DDBJ databases">
        <title>Complete Genome Sequence of Arcanobacterium pinnipediorum strain DSM 28752 isolated from a harbour seal.</title>
        <authorList>
            <person name="Borowiak M."/>
            <person name="Kreitlow A."/>
            <person name="Alssahen M."/>
            <person name="Malorny B."/>
            <person name="Laemmler C."/>
            <person name="Prenger-Berninghoff E."/>
            <person name="Siebert U."/>
            <person name="Ploetz M."/>
            <person name="Abdulmawjood A."/>
        </authorList>
    </citation>
    <scope>NUCLEOTIDE SEQUENCE</scope>
    <source>
        <strain evidence="2">DSM 28752</strain>
    </source>
</reference>
<gene>
    <name evidence="2" type="ORF">NG665_04805</name>
</gene>
<dbReference type="InterPro" id="IPR000873">
    <property type="entry name" value="AMP-dep_synth/lig_dom"/>
</dbReference>
<evidence type="ECO:0000313" key="2">
    <source>
        <dbReference type="EMBL" id="USR78715.1"/>
    </source>
</evidence>
<keyword evidence="3" id="KW-1185">Reference proteome</keyword>
<dbReference type="EMBL" id="CP099547">
    <property type="protein sequence ID" value="USR78715.1"/>
    <property type="molecule type" value="Genomic_DNA"/>
</dbReference>
<accession>A0ABY5AFD1</accession>
<dbReference type="PROSITE" id="PS00455">
    <property type="entry name" value="AMP_BINDING"/>
    <property type="match status" value="1"/>
</dbReference>
<dbReference type="RefSeq" id="WP_252672530.1">
    <property type="nucleotide sequence ID" value="NZ_CP099547.1"/>
</dbReference>
<proteinExistence type="predicted"/>
<organism evidence="2 3">
    <name type="scientific">Arcanobacterium pinnipediorum</name>
    <dbReference type="NCBI Taxonomy" id="1503041"/>
    <lineage>
        <taxon>Bacteria</taxon>
        <taxon>Bacillati</taxon>
        <taxon>Actinomycetota</taxon>
        <taxon>Actinomycetes</taxon>
        <taxon>Actinomycetales</taxon>
        <taxon>Actinomycetaceae</taxon>
        <taxon>Arcanobacterium</taxon>
    </lineage>
</organism>
<dbReference type="InterPro" id="IPR042099">
    <property type="entry name" value="ANL_N_sf"/>
</dbReference>
<evidence type="ECO:0000259" key="1">
    <source>
        <dbReference type="Pfam" id="PF00501"/>
    </source>
</evidence>
<dbReference type="Proteomes" id="UP001056109">
    <property type="component" value="Chromosome"/>
</dbReference>
<dbReference type="PANTHER" id="PTHR43272:SF52">
    <property type="entry name" value="AMP-DEPENDENT SYNTHETASE_LIGASE DOMAIN-CONTAINING PROTEIN"/>
    <property type="match status" value="1"/>
</dbReference>